<protein>
    <submittedName>
        <fullName evidence="8">ABC transporter permease</fullName>
    </submittedName>
</protein>
<accession>A0AAF0CV16</accession>
<comment type="subcellular location">
    <subcellularLocation>
        <location evidence="1">Cell membrane</location>
        <topology evidence="1">Multi-pass membrane protein</topology>
    </subcellularLocation>
</comment>
<keyword evidence="2" id="KW-1003">Cell membrane</keyword>
<evidence type="ECO:0000256" key="2">
    <source>
        <dbReference type="ARBA" id="ARBA00022475"/>
    </source>
</evidence>
<evidence type="ECO:0000256" key="5">
    <source>
        <dbReference type="ARBA" id="ARBA00023136"/>
    </source>
</evidence>
<feature type="transmembrane region" description="Helical" evidence="6">
    <location>
        <begin position="20"/>
        <end position="41"/>
    </location>
</feature>
<evidence type="ECO:0000256" key="1">
    <source>
        <dbReference type="ARBA" id="ARBA00004651"/>
    </source>
</evidence>
<feature type="transmembrane region" description="Helical" evidence="6">
    <location>
        <begin position="315"/>
        <end position="331"/>
    </location>
</feature>
<proteinExistence type="predicted"/>
<feature type="transmembrane region" description="Helical" evidence="6">
    <location>
        <begin position="230"/>
        <end position="252"/>
    </location>
</feature>
<dbReference type="RefSeq" id="WP_275469244.1">
    <property type="nucleotide sequence ID" value="NZ_CP110232.1"/>
</dbReference>
<keyword evidence="9" id="KW-1185">Reference proteome</keyword>
<evidence type="ECO:0000256" key="6">
    <source>
        <dbReference type="SAM" id="Phobius"/>
    </source>
</evidence>
<evidence type="ECO:0000313" key="9">
    <source>
        <dbReference type="Proteomes" id="UP001179647"/>
    </source>
</evidence>
<evidence type="ECO:0000256" key="4">
    <source>
        <dbReference type="ARBA" id="ARBA00022989"/>
    </source>
</evidence>
<organism evidence="8 9">
    <name type="scientific">Vagococcus intermedius</name>
    <dbReference type="NCBI Taxonomy" id="2991418"/>
    <lineage>
        <taxon>Bacteria</taxon>
        <taxon>Bacillati</taxon>
        <taxon>Bacillota</taxon>
        <taxon>Bacilli</taxon>
        <taxon>Lactobacillales</taxon>
        <taxon>Enterococcaceae</taxon>
        <taxon>Vagococcus</taxon>
    </lineage>
</organism>
<keyword evidence="5 6" id="KW-0472">Membrane</keyword>
<feature type="transmembrane region" description="Helical" evidence="6">
    <location>
        <begin position="368"/>
        <end position="387"/>
    </location>
</feature>
<feature type="transmembrane region" description="Helical" evidence="6">
    <location>
        <begin position="338"/>
        <end position="356"/>
    </location>
</feature>
<dbReference type="GO" id="GO:0005886">
    <property type="term" value="C:plasma membrane"/>
    <property type="evidence" value="ECO:0007669"/>
    <property type="project" value="UniProtKB-SubCell"/>
</dbReference>
<dbReference type="KEGG" id="vie:OL234_00600"/>
<reference evidence="8" key="1">
    <citation type="submission" date="2022-10" db="EMBL/GenBank/DDBJ databases">
        <title>Vagococcus sp. isolated from poultry meat.</title>
        <authorList>
            <person name="Johansson P."/>
            <person name="Bjorkroth J."/>
        </authorList>
    </citation>
    <scope>NUCLEOTIDE SEQUENCE</scope>
    <source>
        <strain evidence="8">STAA11</strain>
    </source>
</reference>
<feature type="transmembrane region" description="Helical" evidence="6">
    <location>
        <begin position="176"/>
        <end position="197"/>
    </location>
</feature>
<evidence type="ECO:0000259" key="7">
    <source>
        <dbReference type="Pfam" id="PF12698"/>
    </source>
</evidence>
<dbReference type="GO" id="GO:0140359">
    <property type="term" value="F:ABC-type transporter activity"/>
    <property type="evidence" value="ECO:0007669"/>
    <property type="project" value="InterPro"/>
</dbReference>
<dbReference type="EMBL" id="CP110232">
    <property type="protein sequence ID" value="WEG73445.1"/>
    <property type="molecule type" value="Genomic_DNA"/>
</dbReference>
<gene>
    <name evidence="8" type="ORF">OL234_00600</name>
</gene>
<dbReference type="PANTHER" id="PTHR30294">
    <property type="entry name" value="MEMBRANE COMPONENT OF ABC TRANSPORTER YHHJ-RELATED"/>
    <property type="match status" value="1"/>
</dbReference>
<dbReference type="InterPro" id="IPR051449">
    <property type="entry name" value="ABC-2_transporter_component"/>
</dbReference>
<keyword evidence="4 6" id="KW-1133">Transmembrane helix</keyword>
<evidence type="ECO:0000256" key="3">
    <source>
        <dbReference type="ARBA" id="ARBA00022692"/>
    </source>
</evidence>
<sequence>MNKFWVVALETYKRNVKSVSFVIMILAPFLMIGFSLLIGLVSAKFNDTSDIAVISNNTEIRQTYLKETHFKVKEEVQSIKAAQVAMKDKEIDGYLVIEFDDKTDKIAGDYIGSTSLGTSDELEITQALTTMQLAKISKSINLASSDLKRLNEPAKLQTKTVEFKKGKMEEKGLNRIALSAGSVFIGLAMYMIILMYAQVTATEVASEKGTRMMEIILSSTSAAKHFYGKIMGIFLVILTQVLVYFVLGVGGFMLAKDMSVIQDFLKTVSLKELLGGLLGYNLIYLLLGVVIYTILSALCGSLVSKAEDAGKSVSPVTYLTIFGFMISTMFGMSNPQHLIMKVTSYIPFFSSFTMPARIASGTVESRGIIISLLILIVSTLVLLKFSANMYRSTALMYSDENMWKVLKRSFTSMKRENIQRKKR</sequence>
<feature type="transmembrane region" description="Helical" evidence="6">
    <location>
        <begin position="273"/>
        <end position="295"/>
    </location>
</feature>
<evidence type="ECO:0000313" key="8">
    <source>
        <dbReference type="EMBL" id="WEG73445.1"/>
    </source>
</evidence>
<feature type="domain" description="ABC-2 type transporter transmembrane" evidence="7">
    <location>
        <begin position="20"/>
        <end position="383"/>
    </location>
</feature>
<keyword evidence="3 6" id="KW-0812">Transmembrane</keyword>
<dbReference type="PANTHER" id="PTHR30294:SF29">
    <property type="entry name" value="MULTIDRUG ABC TRANSPORTER PERMEASE YBHS-RELATED"/>
    <property type="match status" value="1"/>
</dbReference>
<dbReference type="InterPro" id="IPR013525">
    <property type="entry name" value="ABC2_TM"/>
</dbReference>
<dbReference type="Proteomes" id="UP001179647">
    <property type="component" value="Chromosome"/>
</dbReference>
<name>A0AAF0CV16_9ENTE</name>
<dbReference type="AlphaFoldDB" id="A0AAF0CV16"/>
<dbReference type="Pfam" id="PF12698">
    <property type="entry name" value="ABC2_membrane_3"/>
    <property type="match status" value="1"/>
</dbReference>